<dbReference type="Proteomes" id="UP000222542">
    <property type="component" value="Unassembled WGS sequence"/>
</dbReference>
<name>A0A2G3A6N9_CAPAN</name>
<dbReference type="Gramene" id="PHT89878">
    <property type="protein sequence ID" value="PHT89878"/>
    <property type="gene ID" value="T459_04991"/>
</dbReference>
<keyword evidence="3" id="KW-1185">Reference proteome</keyword>
<dbReference type="PANTHER" id="PTHR10694:SF105">
    <property type="entry name" value="LYSINE-SPECIFIC DEMETHYLASE JMJ14"/>
    <property type="match status" value="1"/>
</dbReference>
<reference evidence="2 3" key="2">
    <citation type="journal article" date="2017" name="Genome Biol.">
        <title>New reference genome sequences of hot pepper reveal the massive evolution of plant disease-resistance genes by retroduplication.</title>
        <authorList>
            <person name="Kim S."/>
            <person name="Park J."/>
            <person name="Yeom S.I."/>
            <person name="Kim Y.M."/>
            <person name="Seo E."/>
            <person name="Kim K.T."/>
            <person name="Kim M.S."/>
            <person name="Lee J.M."/>
            <person name="Cheong K."/>
            <person name="Shin H.S."/>
            <person name="Kim S.B."/>
            <person name="Han K."/>
            <person name="Lee J."/>
            <person name="Park M."/>
            <person name="Lee H.A."/>
            <person name="Lee H.Y."/>
            <person name="Lee Y."/>
            <person name="Oh S."/>
            <person name="Lee J.H."/>
            <person name="Choi E."/>
            <person name="Choi E."/>
            <person name="Lee S.E."/>
            <person name="Jeon J."/>
            <person name="Kim H."/>
            <person name="Choi G."/>
            <person name="Song H."/>
            <person name="Lee J."/>
            <person name="Lee S.C."/>
            <person name="Kwon J.K."/>
            <person name="Lee H.Y."/>
            <person name="Koo N."/>
            <person name="Hong Y."/>
            <person name="Kim R.W."/>
            <person name="Kang W.H."/>
            <person name="Huh J.H."/>
            <person name="Kang B.C."/>
            <person name="Yang T.J."/>
            <person name="Lee Y.H."/>
            <person name="Bennetzen J.L."/>
            <person name="Choi D."/>
        </authorList>
    </citation>
    <scope>NUCLEOTIDE SEQUENCE [LARGE SCALE GENOMIC DNA]</scope>
    <source>
        <strain evidence="3">cv. CM334</strain>
    </source>
</reference>
<protein>
    <submittedName>
        <fullName evidence="2">Uncharacterized protein</fullName>
    </submittedName>
</protein>
<accession>A0A2G3A6N9</accession>
<evidence type="ECO:0000256" key="1">
    <source>
        <dbReference type="SAM" id="MobiDB-lite"/>
    </source>
</evidence>
<evidence type="ECO:0000313" key="2">
    <source>
        <dbReference type="EMBL" id="PHT89878.1"/>
    </source>
</evidence>
<dbReference type="STRING" id="4072.A0A2G3A6N9"/>
<dbReference type="AlphaFoldDB" id="A0A2G3A6N9"/>
<dbReference type="Gene3D" id="2.60.120.650">
    <property type="entry name" value="Cupin"/>
    <property type="match status" value="1"/>
</dbReference>
<dbReference type="EMBL" id="AYRZ02000002">
    <property type="protein sequence ID" value="PHT89878.1"/>
    <property type="molecule type" value="Genomic_DNA"/>
</dbReference>
<gene>
    <name evidence="2" type="ORF">T459_04991</name>
</gene>
<dbReference type="PANTHER" id="PTHR10694">
    <property type="entry name" value="LYSINE-SPECIFIC DEMETHYLASE"/>
    <property type="match status" value="1"/>
</dbReference>
<proteinExistence type="predicted"/>
<reference evidence="2 3" key="1">
    <citation type="journal article" date="2014" name="Nat. Genet.">
        <title>Genome sequence of the hot pepper provides insights into the evolution of pungency in Capsicum species.</title>
        <authorList>
            <person name="Kim S."/>
            <person name="Park M."/>
            <person name="Yeom S.I."/>
            <person name="Kim Y.M."/>
            <person name="Lee J.M."/>
            <person name="Lee H.A."/>
            <person name="Seo E."/>
            <person name="Choi J."/>
            <person name="Cheong K."/>
            <person name="Kim K.T."/>
            <person name="Jung K."/>
            <person name="Lee G.W."/>
            <person name="Oh S.K."/>
            <person name="Bae C."/>
            <person name="Kim S.B."/>
            <person name="Lee H.Y."/>
            <person name="Kim S.Y."/>
            <person name="Kim M.S."/>
            <person name="Kang B.C."/>
            <person name="Jo Y.D."/>
            <person name="Yang H.B."/>
            <person name="Jeong H.J."/>
            <person name="Kang W.H."/>
            <person name="Kwon J.K."/>
            <person name="Shin C."/>
            <person name="Lim J.Y."/>
            <person name="Park J.H."/>
            <person name="Huh J.H."/>
            <person name="Kim J.S."/>
            <person name="Kim B.D."/>
            <person name="Cohen O."/>
            <person name="Paran I."/>
            <person name="Suh M.C."/>
            <person name="Lee S.B."/>
            <person name="Kim Y.K."/>
            <person name="Shin Y."/>
            <person name="Noh S.J."/>
            <person name="Park J."/>
            <person name="Seo Y.S."/>
            <person name="Kwon S.Y."/>
            <person name="Kim H.A."/>
            <person name="Park J.M."/>
            <person name="Kim H.J."/>
            <person name="Choi S.B."/>
            <person name="Bosland P.W."/>
            <person name="Reeves G."/>
            <person name="Jo S.H."/>
            <person name="Lee B.W."/>
            <person name="Cho H.T."/>
            <person name="Choi H.S."/>
            <person name="Lee M.S."/>
            <person name="Yu Y."/>
            <person name="Do Choi Y."/>
            <person name="Park B.S."/>
            <person name="van Deynze A."/>
            <person name="Ashrafi H."/>
            <person name="Hill T."/>
            <person name="Kim W.T."/>
            <person name="Pai H.S."/>
            <person name="Ahn H.K."/>
            <person name="Yeam I."/>
            <person name="Giovannoni J.J."/>
            <person name="Rose J.K."/>
            <person name="Sorensen I."/>
            <person name="Lee S.J."/>
            <person name="Kim R.W."/>
            <person name="Choi I.Y."/>
            <person name="Choi B.S."/>
            <person name="Lim J.S."/>
            <person name="Lee Y.H."/>
            <person name="Choi D."/>
        </authorList>
    </citation>
    <scope>NUCLEOTIDE SEQUENCE [LARGE SCALE GENOMIC DNA]</scope>
    <source>
        <strain evidence="3">cv. CM334</strain>
    </source>
</reference>
<feature type="region of interest" description="Disordered" evidence="1">
    <location>
        <begin position="1"/>
        <end position="29"/>
    </location>
</feature>
<organism evidence="2 3">
    <name type="scientific">Capsicum annuum</name>
    <name type="common">Capsicum pepper</name>
    <dbReference type="NCBI Taxonomy" id="4072"/>
    <lineage>
        <taxon>Eukaryota</taxon>
        <taxon>Viridiplantae</taxon>
        <taxon>Streptophyta</taxon>
        <taxon>Embryophyta</taxon>
        <taxon>Tracheophyta</taxon>
        <taxon>Spermatophyta</taxon>
        <taxon>Magnoliopsida</taxon>
        <taxon>eudicotyledons</taxon>
        <taxon>Gunneridae</taxon>
        <taxon>Pentapetalae</taxon>
        <taxon>asterids</taxon>
        <taxon>lamiids</taxon>
        <taxon>Solanales</taxon>
        <taxon>Solanaceae</taxon>
        <taxon>Solanoideae</taxon>
        <taxon>Capsiceae</taxon>
        <taxon>Capsicum</taxon>
    </lineage>
</organism>
<feature type="compositionally biased region" description="Low complexity" evidence="1">
    <location>
        <begin position="10"/>
        <end position="19"/>
    </location>
</feature>
<evidence type="ECO:0000313" key="3">
    <source>
        <dbReference type="Proteomes" id="UP000222542"/>
    </source>
</evidence>
<comment type="caution">
    <text evidence="2">The sequence shown here is derived from an EMBL/GenBank/DDBJ whole genome shotgun (WGS) entry which is preliminary data.</text>
</comment>
<sequence length="185" mass="21247">MGSTRRQPRSQSSESNTHSDSSDDKFGFQSGSEFTFEEFEAFAKEFKELYFGTNDNEVWRPSIEEIEGEYWRIIEKPTDEVEVYYGADLETGVFGSGFPLESSSPKASTSSPKTGVYWNVLLIILLVLEDVMRKHLPDLFEEQPDLLHELSAAKSYSSRQSMPQWDVLSSQNGRHKFDYVDIFEI</sequence>